<organism evidence="2 3">
    <name type="scientific">Flexivirga endophytica</name>
    <dbReference type="NCBI Taxonomy" id="1849103"/>
    <lineage>
        <taxon>Bacteria</taxon>
        <taxon>Bacillati</taxon>
        <taxon>Actinomycetota</taxon>
        <taxon>Actinomycetes</taxon>
        <taxon>Micrococcales</taxon>
        <taxon>Dermacoccaceae</taxon>
        <taxon>Flexivirga</taxon>
    </lineage>
</organism>
<accession>A0A916TCG3</accession>
<evidence type="ECO:0000313" key="2">
    <source>
        <dbReference type="EMBL" id="GGB39214.1"/>
    </source>
</evidence>
<evidence type="ECO:0000313" key="3">
    <source>
        <dbReference type="Proteomes" id="UP000636793"/>
    </source>
</evidence>
<evidence type="ECO:0000256" key="1">
    <source>
        <dbReference type="SAM" id="MobiDB-lite"/>
    </source>
</evidence>
<comment type="caution">
    <text evidence="2">The sequence shown here is derived from an EMBL/GenBank/DDBJ whole genome shotgun (WGS) entry which is preliminary data.</text>
</comment>
<dbReference type="EMBL" id="BMHI01000005">
    <property type="protein sequence ID" value="GGB39214.1"/>
    <property type="molecule type" value="Genomic_DNA"/>
</dbReference>
<reference evidence="2" key="1">
    <citation type="journal article" date="2014" name="Int. J. Syst. Evol. Microbiol.">
        <title>Complete genome sequence of Corynebacterium casei LMG S-19264T (=DSM 44701T), isolated from a smear-ripened cheese.</title>
        <authorList>
            <consortium name="US DOE Joint Genome Institute (JGI-PGF)"/>
            <person name="Walter F."/>
            <person name="Albersmeier A."/>
            <person name="Kalinowski J."/>
            <person name="Ruckert C."/>
        </authorList>
    </citation>
    <scope>NUCLEOTIDE SEQUENCE</scope>
    <source>
        <strain evidence="2">CGMCC 1.15085</strain>
    </source>
</reference>
<reference evidence="2" key="2">
    <citation type="submission" date="2020-09" db="EMBL/GenBank/DDBJ databases">
        <authorList>
            <person name="Sun Q."/>
            <person name="Zhou Y."/>
        </authorList>
    </citation>
    <scope>NUCLEOTIDE SEQUENCE</scope>
    <source>
        <strain evidence="2">CGMCC 1.15085</strain>
    </source>
</reference>
<evidence type="ECO:0008006" key="4">
    <source>
        <dbReference type="Google" id="ProtNLM"/>
    </source>
</evidence>
<feature type="region of interest" description="Disordered" evidence="1">
    <location>
        <begin position="128"/>
        <end position="150"/>
    </location>
</feature>
<name>A0A916TCG3_9MICO</name>
<dbReference type="AlphaFoldDB" id="A0A916TCG3"/>
<dbReference type="Proteomes" id="UP000636793">
    <property type="component" value="Unassembled WGS sequence"/>
</dbReference>
<sequence length="150" mass="15750">MPPYDVAQSRRAGGRERVRARSDLSRLAEVSIKVDPDGLAAAVADFGSAHLLSTDGTQVRTVCADVSLTDGVFHAPRSKSTARNVGTNPTVTLLFPPTEHHGYSLIVDGTAQDTGEELLVTPTSAVLHRPAAHSDGPAPADGCSDDCRHL</sequence>
<protein>
    <recommendedName>
        <fullName evidence="4">Pyridoxamine 5'-phosphate oxidase family protein</fullName>
    </recommendedName>
</protein>
<proteinExistence type="predicted"/>
<gene>
    <name evidence="2" type="ORF">GCM10011492_32490</name>
</gene>
<keyword evidence="3" id="KW-1185">Reference proteome</keyword>